<dbReference type="InParanoid" id="A0A0C2WWG8"/>
<evidence type="ECO:0000313" key="3">
    <source>
        <dbReference type="Proteomes" id="UP000054549"/>
    </source>
</evidence>
<dbReference type="HOGENOM" id="CLU_2941235_0_0_1"/>
<gene>
    <name evidence="2" type="ORF">M378DRAFT_161428</name>
</gene>
<evidence type="ECO:0000256" key="1">
    <source>
        <dbReference type="SAM" id="MobiDB-lite"/>
    </source>
</evidence>
<reference evidence="2 3" key="1">
    <citation type="submission" date="2014-04" db="EMBL/GenBank/DDBJ databases">
        <title>Evolutionary Origins and Diversification of the Mycorrhizal Mutualists.</title>
        <authorList>
            <consortium name="DOE Joint Genome Institute"/>
            <consortium name="Mycorrhizal Genomics Consortium"/>
            <person name="Kohler A."/>
            <person name="Kuo A."/>
            <person name="Nagy L.G."/>
            <person name="Floudas D."/>
            <person name="Copeland A."/>
            <person name="Barry K.W."/>
            <person name="Cichocki N."/>
            <person name="Veneault-Fourrey C."/>
            <person name="LaButti K."/>
            <person name="Lindquist E.A."/>
            <person name="Lipzen A."/>
            <person name="Lundell T."/>
            <person name="Morin E."/>
            <person name="Murat C."/>
            <person name="Riley R."/>
            <person name="Ohm R."/>
            <person name="Sun H."/>
            <person name="Tunlid A."/>
            <person name="Henrissat B."/>
            <person name="Grigoriev I.V."/>
            <person name="Hibbett D.S."/>
            <person name="Martin F."/>
        </authorList>
    </citation>
    <scope>NUCLEOTIDE SEQUENCE [LARGE SCALE GENOMIC DNA]</scope>
    <source>
        <strain evidence="2 3">Koide BX008</strain>
    </source>
</reference>
<sequence>MPHHTLEYLRLSMGRQTPPGCEAIATPIQTPCVSMVLSPRPVPRGRGVISNDLHPLLGPG</sequence>
<keyword evidence="3" id="KW-1185">Reference proteome</keyword>
<accession>A0A0C2WWG8</accession>
<organism evidence="2 3">
    <name type="scientific">Amanita muscaria (strain Koide BX008)</name>
    <dbReference type="NCBI Taxonomy" id="946122"/>
    <lineage>
        <taxon>Eukaryota</taxon>
        <taxon>Fungi</taxon>
        <taxon>Dikarya</taxon>
        <taxon>Basidiomycota</taxon>
        <taxon>Agaricomycotina</taxon>
        <taxon>Agaricomycetes</taxon>
        <taxon>Agaricomycetidae</taxon>
        <taxon>Agaricales</taxon>
        <taxon>Pluteineae</taxon>
        <taxon>Amanitaceae</taxon>
        <taxon>Amanita</taxon>
    </lineage>
</organism>
<name>A0A0C2WWG8_AMAMK</name>
<proteinExistence type="predicted"/>
<dbReference type="AlphaFoldDB" id="A0A0C2WWG8"/>
<evidence type="ECO:0000313" key="2">
    <source>
        <dbReference type="EMBL" id="KIL66142.1"/>
    </source>
</evidence>
<dbReference type="EMBL" id="KN818238">
    <property type="protein sequence ID" value="KIL66142.1"/>
    <property type="molecule type" value="Genomic_DNA"/>
</dbReference>
<protein>
    <submittedName>
        <fullName evidence="2">Uncharacterized protein</fullName>
    </submittedName>
</protein>
<dbReference type="Proteomes" id="UP000054549">
    <property type="component" value="Unassembled WGS sequence"/>
</dbReference>
<feature type="region of interest" description="Disordered" evidence="1">
    <location>
        <begin position="41"/>
        <end position="60"/>
    </location>
</feature>